<dbReference type="Pfam" id="PF13715">
    <property type="entry name" value="CarbopepD_reg_2"/>
    <property type="match status" value="1"/>
</dbReference>
<gene>
    <name evidence="7" type="ORF">HHL17_26505</name>
</gene>
<dbReference type="InterPro" id="IPR023997">
    <property type="entry name" value="TonB-dep_OMP_SusC/RagA_CS"/>
</dbReference>
<dbReference type="InterPro" id="IPR023996">
    <property type="entry name" value="TonB-dep_OMP_SusC/RagA"/>
</dbReference>
<evidence type="ECO:0000259" key="6">
    <source>
        <dbReference type="SMART" id="SM00965"/>
    </source>
</evidence>
<reference evidence="7 8" key="1">
    <citation type="submission" date="2020-04" db="EMBL/GenBank/DDBJ databases">
        <title>Chitinophaga sp. G-6-1-13 sp. nov., isolated from soil.</title>
        <authorList>
            <person name="Dahal R.H."/>
            <person name="Chaudhary D.K."/>
        </authorList>
    </citation>
    <scope>NUCLEOTIDE SEQUENCE [LARGE SCALE GENOMIC DNA]</scope>
    <source>
        <strain evidence="7 8">G-6-1-13</strain>
    </source>
</reference>
<dbReference type="Proteomes" id="UP000583266">
    <property type="component" value="Unassembled WGS sequence"/>
</dbReference>
<dbReference type="AlphaFoldDB" id="A0A848GRX7"/>
<dbReference type="Gene3D" id="2.170.130.10">
    <property type="entry name" value="TonB-dependent receptor, plug domain"/>
    <property type="match status" value="1"/>
</dbReference>
<sequence length="1094" mass="121037">MKLIALLFLFNLQVTASVYSQRISLTATNTPLREVLQTVRKQSGYSFFVESDNLRDSKPVNLSLMENSVPEALDKIFENQPFTYTIENNVIVVTRKLRTNLSAADFLTFDNGGPDSTKVVYVQGSVRDDKGQPLVGVSIRIKGGGTGTVTKADGTYSLKTNAAATLVFSYIGYLSREIKASQGEVDVVLKQLNTALDQVQVIAYGTTTKRFSTGNIATVSAEVIERQPVSNPLLALQGRVPGMFIQQMTGNSAGNVIINIQGINSLAQGTSPFFVIDGVPFPPVNSDPTMMSGAISGNGGSTLTYINPSDIESITVLKDADATSIYGSRAANGAILITTKKGKPGNTRVDVDLQTSWGKIPRQIKMLNSQEYIALRKEAKKNDNAAITVADFDINGDWDTTRYTNWQKELVGGTSHLTNMQAGLSGGTDRTQFLIKGGYLKETTVYPGDQSATKENVHISLNHRSSNQKFSFNFSGTYLQDDNKMINTDLMINALLLVPPLSPPLYNNDGSLNWGYSNRLNTYTFSNPLGPVLLSYQGNTNNTIANADISYRLLEGLELNTSLGYNKIQNTEILLTPQSAFTPRIVANLRSSSIANKTTASWIIEPKIKYKKDFNSNRLEILIGSTFQQNKNDGTLVRGRGFTNDAQIVNIANAPIISAIPYQILYRYEGVFGRINMNTKDKYIITLAGRRDGSSRFGSANRYMNFYSAAGSWIFSEEPLIKNSFPALSIGKIRLSYGTAGNDQIPDYAYLSLYQNIQTDIQYQSSIGMSPTGHSNPYLQWELTKKLNLGMDIGFLNNQILFTGNIYINRSSNQLLNYPLSIITGFQGVNKNLDATIENKGIELQLETTPIRRKNFSWNLSTNISFNKNKLIKFTDLDKSTFSQTYVIGQPTNISKVYPYIDVSPQTGLYEYRSADGKLTSSPNYLKDRTMLIDINPKYFGSISSTITFKGFTIDLLFQFVKKMALTNRLQLGLLGSMRAYPAVVEDRWHKPGDIATYQKASILDPNAYTAYNSMYYSSGAYEDASYISLRNLSISYAIPQSALKKLKLNSVRLFVQGQNIFTISSYFGISPESSSIYVLPPLRMISTGIHLNL</sequence>
<comment type="caution">
    <text evidence="7">The sequence shown here is derived from an EMBL/GenBank/DDBJ whole genome shotgun (WGS) entry which is preliminary data.</text>
</comment>
<dbReference type="SUPFAM" id="SSF49464">
    <property type="entry name" value="Carboxypeptidase regulatory domain-like"/>
    <property type="match status" value="1"/>
</dbReference>
<evidence type="ECO:0000256" key="5">
    <source>
        <dbReference type="SAM" id="SignalP"/>
    </source>
</evidence>
<keyword evidence="2 4" id="KW-0472">Membrane</keyword>
<comment type="subcellular location">
    <subcellularLocation>
        <location evidence="4">Cell outer membrane</location>
        <topology evidence="4">Multi-pass membrane protein</topology>
    </subcellularLocation>
</comment>
<keyword evidence="3 4" id="KW-0998">Cell outer membrane</keyword>
<comment type="similarity">
    <text evidence="4">Belongs to the TonB-dependent receptor family.</text>
</comment>
<dbReference type="Gene3D" id="2.60.40.1120">
    <property type="entry name" value="Carboxypeptidase-like, regulatory domain"/>
    <property type="match status" value="1"/>
</dbReference>
<keyword evidence="8" id="KW-1185">Reference proteome</keyword>
<accession>A0A848GRX7</accession>
<evidence type="ECO:0000313" key="8">
    <source>
        <dbReference type="Proteomes" id="UP000583266"/>
    </source>
</evidence>
<name>A0A848GRX7_9BACT</name>
<dbReference type="InterPro" id="IPR039426">
    <property type="entry name" value="TonB-dep_rcpt-like"/>
</dbReference>
<dbReference type="InterPro" id="IPR011662">
    <property type="entry name" value="Secretin/TonB_short_N"/>
</dbReference>
<feature type="domain" description="Secretin/TonB short N-terminal" evidence="6">
    <location>
        <begin position="45"/>
        <end position="96"/>
    </location>
</feature>
<keyword evidence="1 4" id="KW-0813">Transport</keyword>
<feature type="chain" id="PRO_5033000857" evidence="5">
    <location>
        <begin position="17"/>
        <end position="1094"/>
    </location>
</feature>
<proteinExistence type="inferred from homology"/>
<dbReference type="InterPro" id="IPR012910">
    <property type="entry name" value="Plug_dom"/>
</dbReference>
<dbReference type="GO" id="GO:0009279">
    <property type="term" value="C:cell outer membrane"/>
    <property type="evidence" value="ECO:0007669"/>
    <property type="project" value="UniProtKB-SubCell"/>
</dbReference>
<dbReference type="NCBIfam" id="TIGR04057">
    <property type="entry name" value="SusC_RagA_signa"/>
    <property type="match status" value="1"/>
</dbReference>
<evidence type="ECO:0000256" key="4">
    <source>
        <dbReference type="PROSITE-ProRule" id="PRU01360"/>
    </source>
</evidence>
<organism evidence="7 8">
    <name type="scientific">Chitinophaga fulva</name>
    <dbReference type="NCBI Taxonomy" id="2728842"/>
    <lineage>
        <taxon>Bacteria</taxon>
        <taxon>Pseudomonadati</taxon>
        <taxon>Bacteroidota</taxon>
        <taxon>Chitinophagia</taxon>
        <taxon>Chitinophagales</taxon>
        <taxon>Chitinophagaceae</taxon>
        <taxon>Chitinophaga</taxon>
    </lineage>
</organism>
<dbReference type="InterPro" id="IPR008969">
    <property type="entry name" value="CarboxyPept-like_regulatory"/>
</dbReference>
<dbReference type="PROSITE" id="PS52016">
    <property type="entry name" value="TONB_DEPENDENT_REC_3"/>
    <property type="match status" value="1"/>
</dbReference>
<keyword evidence="4" id="KW-1134">Transmembrane beta strand</keyword>
<evidence type="ECO:0000256" key="3">
    <source>
        <dbReference type="ARBA" id="ARBA00023237"/>
    </source>
</evidence>
<keyword evidence="4" id="KW-0812">Transmembrane</keyword>
<dbReference type="EMBL" id="JABBGC010000003">
    <property type="protein sequence ID" value="NML40777.1"/>
    <property type="molecule type" value="Genomic_DNA"/>
</dbReference>
<protein>
    <submittedName>
        <fullName evidence="7">SusC/RagA family TonB-linked outer membrane protein</fullName>
    </submittedName>
</protein>
<evidence type="ECO:0000256" key="1">
    <source>
        <dbReference type="ARBA" id="ARBA00022448"/>
    </source>
</evidence>
<feature type="signal peptide" evidence="5">
    <location>
        <begin position="1"/>
        <end position="16"/>
    </location>
</feature>
<evidence type="ECO:0000313" key="7">
    <source>
        <dbReference type="EMBL" id="NML40777.1"/>
    </source>
</evidence>
<dbReference type="Pfam" id="PF07715">
    <property type="entry name" value="Plug"/>
    <property type="match status" value="1"/>
</dbReference>
<dbReference type="SMART" id="SM00965">
    <property type="entry name" value="STN"/>
    <property type="match status" value="1"/>
</dbReference>
<dbReference type="SUPFAM" id="SSF56935">
    <property type="entry name" value="Porins"/>
    <property type="match status" value="1"/>
</dbReference>
<keyword evidence="5" id="KW-0732">Signal</keyword>
<dbReference type="RefSeq" id="WP_169227855.1">
    <property type="nucleotide sequence ID" value="NZ_JABBGC010000003.1"/>
</dbReference>
<dbReference type="NCBIfam" id="TIGR04056">
    <property type="entry name" value="OMP_RagA_SusC"/>
    <property type="match status" value="1"/>
</dbReference>
<dbReference type="InterPro" id="IPR037066">
    <property type="entry name" value="Plug_dom_sf"/>
</dbReference>
<evidence type="ECO:0000256" key="2">
    <source>
        <dbReference type="ARBA" id="ARBA00023136"/>
    </source>
</evidence>